<organism evidence="2 3">
    <name type="scientific">Cytobacillus praedii</name>
    <dbReference type="NCBI Taxonomy" id="1742358"/>
    <lineage>
        <taxon>Bacteria</taxon>
        <taxon>Bacillati</taxon>
        <taxon>Bacillota</taxon>
        <taxon>Bacilli</taxon>
        <taxon>Bacillales</taxon>
        <taxon>Bacillaceae</taxon>
        <taxon>Cytobacillus</taxon>
    </lineage>
</organism>
<dbReference type="Gene3D" id="3.40.960.10">
    <property type="entry name" value="VSR Endonuclease"/>
    <property type="match status" value="1"/>
</dbReference>
<name>A0A4R1ASL1_9BACI</name>
<dbReference type="EMBL" id="SJTH01000084">
    <property type="protein sequence ID" value="TCJ01075.1"/>
    <property type="molecule type" value="Genomic_DNA"/>
</dbReference>
<evidence type="ECO:0000259" key="1">
    <source>
        <dbReference type="Pfam" id="PF10881"/>
    </source>
</evidence>
<proteinExistence type="predicted"/>
<dbReference type="InterPro" id="IPR024402">
    <property type="entry name" value="DUF2726"/>
</dbReference>
<dbReference type="Pfam" id="PF10881">
    <property type="entry name" value="DUF2726"/>
    <property type="match status" value="1"/>
</dbReference>
<dbReference type="OrthoDB" id="2086462at2"/>
<feature type="domain" description="DUF2726" evidence="1">
    <location>
        <begin position="31"/>
        <end position="106"/>
    </location>
</feature>
<dbReference type="AlphaFoldDB" id="A0A4R1ASL1"/>
<evidence type="ECO:0000313" key="3">
    <source>
        <dbReference type="Proteomes" id="UP000293846"/>
    </source>
</evidence>
<dbReference type="Proteomes" id="UP000293846">
    <property type="component" value="Unassembled WGS sequence"/>
</dbReference>
<gene>
    <name evidence="2" type="ORF">E0Y62_25755</name>
</gene>
<protein>
    <submittedName>
        <fullName evidence="2">DUF2726 domain-containing protein</fullName>
    </submittedName>
</protein>
<evidence type="ECO:0000313" key="2">
    <source>
        <dbReference type="EMBL" id="TCJ01075.1"/>
    </source>
</evidence>
<comment type="caution">
    <text evidence="2">The sequence shown here is derived from an EMBL/GenBank/DDBJ whole genome shotgun (WGS) entry which is preliminary data.</text>
</comment>
<sequence>MSIGEKSIEKWLINNNIKFTPQYKFPDCKYINALPFDFAVFDNENKLLCLIEYDGEQHFESIEYFGGEEKLEITKIRDEIKNRYCEDNNLVLIRIPFWEKDNINNILDNTIKSKTTDGNNTPS</sequence>
<accession>A0A4R1ASL1</accession>
<keyword evidence="3" id="KW-1185">Reference proteome</keyword>
<reference evidence="2 3" key="1">
    <citation type="submission" date="2019-03" db="EMBL/GenBank/DDBJ databases">
        <authorList>
            <person name="Jensen L."/>
            <person name="Storgaard J."/>
            <person name="Sulaj E."/>
            <person name="Schramm A."/>
            <person name="Marshall I.P.G."/>
        </authorList>
    </citation>
    <scope>NUCLEOTIDE SEQUENCE [LARGE SCALE GENOMIC DNA]</scope>
    <source>
        <strain evidence="2 3">2017H2G3</strain>
    </source>
</reference>